<comment type="caution">
    <text evidence="1">The sequence shown here is derived from an EMBL/GenBank/DDBJ whole genome shotgun (WGS) entry which is preliminary data.</text>
</comment>
<gene>
    <name evidence="1" type="ORF">H9965_00685</name>
</gene>
<sequence>MTNIKELSTKCNIISKEQIDERQGARGSSKIYILSAQPNGTNETTLFLHFEFYRLTGSFCYDKSILISQETYTQIMVAAKAKNTDTLATIYSILLGLIS</sequence>
<reference evidence="1" key="1">
    <citation type="journal article" date="2021" name="PeerJ">
        <title>Extensive microbial diversity within the chicken gut microbiome revealed by metagenomics and culture.</title>
        <authorList>
            <person name="Gilroy R."/>
            <person name="Ravi A."/>
            <person name="Getino M."/>
            <person name="Pursley I."/>
            <person name="Horton D.L."/>
            <person name="Alikhan N.F."/>
            <person name="Baker D."/>
            <person name="Gharbi K."/>
            <person name="Hall N."/>
            <person name="Watson M."/>
            <person name="Adriaenssens E.M."/>
            <person name="Foster-Nyarko E."/>
            <person name="Jarju S."/>
            <person name="Secka A."/>
            <person name="Antonio M."/>
            <person name="Oren A."/>
            <person name="Chaudhuri R.R."/>
            <person name="La Ragione R."/>
            <person name="Hildebrand F."/>
            <person name="Pallen M.J."/>
        </authorList>
    </citation>
    <scope>NUCLEOTIDE SEQUENCE</scope>
    <source>
        <strain evidence="1">ChiBcolR9-63</strain>
    </source>
</reference>
<protein>
    <submittedName>
        <fullName evidence="1">Uncharacterized protein</fullName>
    </submittedName>
</protein>
<dbReference type="AlphaFoldDB" id="A0A9D2FU24"/>
<dbReference type="Proteomes" id="UP000824058">
    <property type="component" value="Unassembled WGS sequence"/>
</dbReference>
<dbReference type="EMBL" id="DXBD01000006">
    <property type="protein sequence ID" value="HIZ66993.1"/>
    <property type="molecule type" value="Genomic_DNA"/>
</dbReference>
<proteinExistence type="predicted"/>
<organism evidence="1 2">
    <name type="scientific">Candidatus Streptococcus faecavium</name>
    <dbReference type="NCBI Taxonomy" id="2838763"/>
    <lineage>
        <taxon>Bacteria</taxon>
        <taxon>Bacillati</taxon>
        <taxon>Bacillota</taxon>
        <taxon>Bacilli</taxon>
        <taxon>Lactobacillales</taxon>
        <taxon>Streptococcaceae</taxon>
        <taxon>Streptococcus</taxon>
    </lineage>
</organism>
<evidence type="ECO:0000313" key="1">
    <source>
        <dbReference type="EMBL" id="HIZ66993.1"/>
    </source>
</evidence>
<accession>A0A9D2FU24</accession>
<reference evidence="1" key="2">
    <citation type="submission" date="2021-04" db="EMBL/GenBank/DDBJ databases">
        <authorList>
            <person name="Gilroy R."/>
        </authorList>
    </citation>
    <scope>NUCLEOTIDE SEQUENCE</scope>
    <source>
        <strain evidence="1">ChiBcolR9-63</strain>
    </source>
</reference>
<evidence type="ECO:0000313" key="2">
    <source>
        <dbReference type="Proteomes" id="UP000824058"/>
    </source>
</evidence>
<name>A0A9D2FU24_9STRE</name>